<dbReference type="AlphaFoldDB" id="D9TI27"/>
<dbReference type="Proteomes" id="UP000000347">
    <property type="component" value="Chromosome"/>
</dbReference>
<sequence length="88" mass="9229">MERGINSMRRIVSILLAIAMILTAIPLTVFGEQGIHVQTGGDASATFQVPGSGGGSGAGRSSYLQPSGTIKISLVKTILDYYKGIILY</sequence>
<name>D9TI27_CALOO</name>
<organism evidence="1 2">
    <name type="scientific">Caldicellulosiruptor obsidiansis (strain ATCC BAA-2073 / JCM 16842 / OB47)</name>
    <dbReference type="NCBI Taxonomy" id="608506"/>
    <lineage>
        <taxon>Bacteria</taxon>
        <taxon>Bacillati</taxon>
        <taxon>Bacillota</taxon>
        <taxon>Bacillota incertae sedis</taxon>
        <taxon>Caldicellulosiruptorales</taxon>
        <taxon>Caldicellulosiruptoraceae</taxon>
        <taxon>Caldicellulosiruptor</taxon>
    </lineage>
</organism>
<accession>D9TI27</accession>
<protein>
    <submittedName>
        <fullName evidence="1">Uncharacterized protein</fullName>
    </submittedName>
</protein>
<keyword evidence="2" id="KW-1185">Reference proteome</keyword>
<dbReference type="KEGG" id="cob:COB47_0317"/>
<reference evidence="1 2" key="1">
    <citation type="journal article" date="2010" name="J. Bacteriol.">
        <title>Complete genome sequence of the cellulolytic thermophile Caldicellulosiruptor obsidiansis OB47T.</title>
        <authorList>
            <person name="Elkins J.G."/>
            <person name="Lochner A."/>
            <person name="Hamilton-Brehm S.D."/>
            <person name="Davenport K.W."/>
            <person name="Podar M."/>
            <person name="Brown S.D."/>
            <person name="Land M.L."/>
            <person name="Hauser L.J."/>
            <person name="Klingeman D.M."/>
            <person name="Raman B."/>
            <person name="Goodwin L.A."/>
            <person name="Tapia R."/>
            <person name="Meincke L.J."/>
            <person name="Detter J.C."/>
            <person name="Bruce D.C."/>
            <person name="Han C.S."/>
            <person name="Palumbo A.V."/>
            <person name="Cottingham R.W."/>
            <person name="Keller M."/>
            <person name="Graham D.E."/>
        </authorList>
    </citation>
    <scope>NUCLEOTIDE SEQUENCE [LARGE SCALE GENOMIC DNA]</scope>
    <source>
        <strain evidence="2">ATCC BAA-2073 / strain OB47</strain>
    </source>
</reference>
<dbReference type="EMBL" id="CP002164">
    <property type="protein sequence ID" value="ADL41659.1"/>
    <property type="molecule type" value="Genomic_DNA"/>
</dbReference>
<dbReference type="HOGENOM" id="CLU_2463263_0_0_9"/>
<evidence type="ECO:0000313" key="1">
    <source>
        <dbReference type="EMBL" id="ADL41659.1"/>
    </source>
</evidence>
<dbReference type="STRING" id="608506.COB47_0317"/>
<evidence type="ECO:0000313" key="2">
    <source>
        <dbReference type="Proteomes" id="UP000000347"/>
    </source>
</evidence>
<proteinExistence type="predicted"/>
<gene>
    <name evidence="1" type="ordered locus">COB47_0317</name>
</gene>